<sequence length="424" mass="44173">MLRVPASGTRWGRLRGRVLAAAVLLACGMAATPTAEAAPHPASPHGTHPGRGWVGSWEASPAQGVTAPAGTLSGSSLRNIVHLSAGGAAVRIRLSNRFGTEALPLGHVTVAVRAGEDGAAAVPGTVREVTVHGARSASVPAGADLVTDPTPLAVRPGTDLLVTVYLPAVAGPVTTHSLAEQVSYYAPGGDHARDVSGDAYTGTVGQRYYLTGVDVLNPPARGSLAVLGDSITDGYASTVGANHRWPDYLADRIRALPPVRRLGVLNAGISGNRLLLDGGSFGVNALARFDEDVLSRTNVRTLIVLEGINDIQQSPHQTDPAKLEAAYETIAARAHARGIKVIGATILPFKGWQVYDDTLEATREAVNAYIRTSRTFDGVVDFDAVIRDPAAPLAMLPAYDSGDHLHPNDAGYRAMAEAVDLTSL</sequence>
<feature type="signal peptide" evidence="2">
    <location>
        <begin position="1"/>
        <end position="37"/>
    </location>
</feature>
<feature type="compositionally biased region" description="Low complexity" evidence="1">
    <location>
        <begin position="35"/>
        <end position="45"/>
    </location>
</feature>
<evidence type="ECO:0000259" key="3">
    <source>
        <dbReference type="Pfam" id="PF13472"/>
    </source>
</evidence>
<dbReference type="SUPFAM" id="SSF52266">
    <property type="entry name" value="SGNH hydrolase"/>
    <property type="match status" value="1"/>
</dbReference>
<dbReference type="InterPro" id="IPR013830">
    <property type="entry name" value="SGNH_hydro"/>
</dbReference>
<evidence type="ECO:0000313" key="4">
    <source>
        <dbReference type="EMBL" id="GAA4624218.1"/>
    </source>
</evidence>
<accession>A0ABP8U968</accession>
<keyword evidence="4" id="KW-0378">Hydrolase</keyword>
<dbReference type="EMBL" id="BAABHK010000003">
    <property type="protein sequence ID" value="GAA4624218.1"/>
    <property type="molecule type" value="Genomic_DNA"/>
</dbReference>
<dbReference type="RefSeq" id="WP_345430746.1">
    <property type="nucleotide sequence ID" value="NZ_BAABHK010000003.1"/>
</dbReference>
<dbReference type="Gene3D" id="3.40.50.1110">
    <property type="entry name" value="SGNH hydrolase"/>
    <property type="match status" value="1"/>
</dbReference>
<evidence type="ECO:0000256" key="1">
    <source>
        <dbReference type="SAM" id="MobiDB-lite"/>
    </source>
</evidence>
<dbReference type="PANTHER" id="PTHR43784">
    <property type="entry name" value="GDSL-LIKE LIPASE/ACYLHYDROLASE, PUTATIVE (AFU_ORTHOLOGUE AFUA_2G00820)-RELATED"/>
    <property type="match status" value="1"/>
</dbReference>
<comment type="caution">
    <text evidence="4">The sequence shown here is derived from an EMBL/GenBank/DDBJ whole genome shotgun (WGS) entry which is preliminary data.</text>
</comment>
<organism evidence="4 5">
    <name type="scientific">Actinoallomurus vinaceus</name>
    <dbReference type="NCBI Taxonomy" id="1080074"/>
    <lineage>
        <taxon>Bacteria</taxon>
        <taxon>Bacillati</taxon>
        <taxon>Actinomycetota</taxon>
        <taxon>Actinomycetes</taxon>
        <taxon>Streptosporangiales</taxon>
        <taxon>Thermomonosporaceae</taxon>
        <taxon>Actinoallomurus</taxon>
    </lineage>
</organism>
<proteinExistence type="predicted"/>
<evidence type="ECO:0000256" key="2">
    <source>
        <dbReference type="SAM" id="SignalP"/>
    </source>
</evidence>
<feature type="region of interest" description="Disordered" evidence="1">
    <location>
        <begin position="35"/>
        <end position="71"/>
    </location>
</feature>
<dbReference type="InterPro" id="IPR036514">
    <property type="entry name" value="SGNH_hydro_sf"/>
</dbReference>
<dbReference type="Proteomes" id="UP001501442">
    <property type="component" value="Unassembled WGS sequence"/>
</dbReference>
<dbReference type="GO" id="GO:0016787">
    <property type="term" value="F:hydrolase activity"/>
    <property type="evidence" value="ECO:0007669"/>
    <property type="project" value="UniProtKB-KW"/>
</dbReference>
<dbReference type="CDD" id="cd01830">
    <property type="entry name" value="XynE_like"/>
    <property type="match status" value="1"/>
</dbReference>
<gene>
    <name evidence="4" type="ORF">GCM10023196_023510</name>
</gene>
<name>A0ABP8U968_9ACTN</name>
<keyword evidence="5" id="KW-1185">Reference proteome</keyword>
<keyword evidence="2" id="KW-0732">Signal</keyword>
<dbReference type="Pfam" id="PF13472">
    <property type="entry name" value="Lipase_GDSL_2"/>
    <property type="match status" value="1"/>
</dbReference>
<dbReference type="PANTHER" id="PTHR43784:SF2">
    <property type="entry name" value="GDSL-LIKE LIPASE_ACYLHYDROLASE, PUTATIVE (AFU_ORTHOLOGUE AFUA_2G00820)-RELATED"/>
    <property type="match status" value="1"/>
</dbReference>
<protein>
    <submittedName>
        <fullName evidence="4">SGNH/GDSL hydrolase family protein</fullName>
    </submittedName>
</protein>
<feature type="chain" id="PRO_5045235268" evidence="2">
    <location>
        <begin position="38"/>
        <end position="424"/>
    </location>
</feature>
<feature type="domain" description="SGNH hydrolase-type esterase" evidence="3">
    <location>
        <begin position="226"/>
        <end position="414"/>
    </location>
</feature>
<reference evidence="5" key="1">
    <citation type="journal article" date="2019" name="Int. J. Syst. Evol. Microbiol.">
        <title>The Global Catalogue of Microorganisms (GCM) 10K type strain sequencing project: providing services to taxonomists for standard genome sequencing and annotation.</title>
        <authorList>
            <consortium name="The Broad Institute Genomics Platform"/>
            <consortium name="The Broad Institute Genome Sequencing Center for Infectious Disease"/>
            <person name="Wu L."/>
            <person name="Ma J."/>
        </authorList>
    </citation>
    <scope>NUCLEOTIDE SEQUENCE [LARGE SCALE GENOMIC DNA]</scope>
    <source>
        <strain evidence="5">JCM 17939</strain>
    </source>
</reference>
<dbReference type="InterPro" id="IPR053140">
    <property type="entry name" value="GDSL_Rv0518-like"/>
</dbReference>
<evidence type="ECO:0000313" key="5">
    <source>
        <dbReference type="Proteomes" id="UP001501442"/>
    </source>
</evidence>